<reference evidence="2 3" key="1">
    <citation type="submission" date="2019-10" db="EMBL/GenBank/DDBJ databases">
        <title>Assembly and Annotation for the nematode Trichostrongylus colubriformis.</title>
        <authorList>
            <person name="Martin J."/>
        </authorList>
    </citation>
    <scope>NUCLEOTIDE SEQUENCE [LARGE SCALE GENOMIC DNA]</scope>
    <source>
        <strain evidence="2">G859</strain>
        <tissue evidence="2">Whole worm</tissue>
    </source>
</reference>
<evidence type="ECO:0000313" key="3">
    <source>
        <dbReference type="Proteomes" id="UP001331761"/>
    </source>
</evidence>
<dbReference type="AlphaFoldDB" id="A0AAN8FT50"/>
<feature type="non-terminal residue" evidence="2">
    <location>
        <position position="1"/>
    </location>
</feature>
<feature type="region of interest" description="Disordered" evidence="1">
    <location>
        <begin position="85"/>
        <end position="106"/>
    </location>
</feature>
<dbReference type="Proteomes" id="UP001331761">
    <property type="component" value="Unassembled WGS sequence"/>
</dbReference>
<evidence type="ECO:0000313" key="2">
    <source>
        <dbReference type="EMBL" id="KAK5976135.1"/>
    </source>
</evidence>
<dbReference type="EMBL" id="WIXE01012165">
    <property type="protein sequence ID" value="KAK5976135.1"/>
    <property type="molecule type" value="Genomic_DNA"/>
</dbReference>
<evidence type="ECO:0000256" key="1">
    <source>
        <dbReference type="SAM" id="MobiDB-lite"/>
    </source>
</evidence>
<comment type="caution">
    <text evidence="2">The sequence shown here is derived from an EMBL/GenBank/DDBJ whole genome shotgun (WGS) entry which is preliminary data.</text>
</comment>
<gene>
    <name evidence="2" type="ORF">GCK32_022534</name>
</gene>
<protein>
    <submittedName>
        <fullName evidence="2">Uncharacterized protein</fullName>
    </submittedName>
</protein>
<accession>A0AAN8FT50</accession>
<name>A0AAN8FT50_TRICO</name>
<proteinExistence type="predicted"/>
<keyword evidence="3" id="KW-1185">Reference proteome</keyword>
<sequence>THRQIHVQTYDGPYATISCKSDETRYEMPWEFTCRLPYWMPSSSKFEPTTALPLESTSSFAVPSTSIAPALHTFRSGCTTPPTHIYQQISPSPSIPPGHDSGLGFV</sequence>
<organism evidence="2 3">
    <name type="scientific">Trichostrongylus colubriformis</name>
    <name type="common">Black scour worm</name>
    <dbReference type="NCBI Taxonomy" id="6319"/>
    <lineage>
        <taxon>Eukaryota</taxon>
        <taxon>Metazoa</taxon>
        <taxon>Ecdysozoa</taxon>
        <taxon>Nematoda</taxon>
        <taxon>Chromadorea</taxon>
        <taxon>Rhabditida</taxon>
        <taxon>Rhabditina</taxon>
        <taxon>Rhabditomorpha</taxon>
        <taxon>Strongyloidea</taxon>
        <taxon>Trichostrongylidae</taxon>
        <taxon>Trichostrongylus</taxon>
    </lineage>
</organism>